<evidence type="ECO:0000256" key="1">
    <source>
        <dbReference type="ARBA" id="ARBA00004127"/>
    </source>
</evidence>
<dbReference type="Proteomes" id="UP000061457">
    <property type="component" value="Chromosome I"/>
</dbReference>
<dbReference type="InterPro" id="IPR010652">
    <property type="entry name" value="DUF1232"/>
</dbReference>
<proteinExistence type="predicted"/>
<evidence type="ECO:0000256" key="4">
    <source>
        <dbReference type="ARBA" id="ARBA00023136"/>
    </source>
</evidence>
<comment type="subcellular location">
    <subcellularLocation>
        <location evidence="1">Endomembrane system</location>
        <topology evidence="1">Multi-pass membrane protein</topology>
    </subcellularLocation>
</comment>
<dbReference type="PATRIC" id="fig|161398.10.peg.2592"/>
<dbReference type="RefSeq" id="WP_058030721.1">
    <property type="nucleotide sequence ID" value="NZ_CP013187.1"/>
</dbReference>
<dbReference type="Pfam" id="PF06803">
    <property type="entry name" value="DUF1232"/>
    <property type="match status" value="1"/>
</dbReference>
<organism evidence="6 7">
    <name type="scientific">Pseudoalteromonas phenolica</name>
    <dbReference type="NCBI Taxonomy" id="161398"/>
    <lineage>
        <taxon>Bacteria</taxon>
        <taxon>Pseudomonadati</taxon>
        <taxon>Pseudomonadota</taxon>
        <taxon>Gammaproteobacteria</taxon>
        <taxon>Alteromonadales</taxon>
        <taxon>Pseudoalteromonadaceae</taxon>
        <taxon>Pseudoalteromonas</taxon>
    </lineage>
</organism>
<keyword evidence="3" id="KW-1133">Transmembrane helix</keyword>
<feature type="domain" description="DUF1232" evidence="5">
    <location>
        <begin position="85"/>
        <end position="115"/>
    </location>
</feature>
<dbReference type="KEGG" id="pphe:PP2015_2538"/>
<evidence type="ECO:0000313" key="6">
    <source>
        <dbReference type="EMBL" id="ALO43028.1"/>
    </source>
</evidence>
<evidence type="ECO:0000256" key="3">
    <source>
        <dbReference type="ARBA" id="ARBA00022989"/>
    </source>
</evidence>
<keyword evidence="4" id="KW-0472">Membrane</keyword>
<keyword evidence="2" id="KW-0812">Transmembrane</keyword>
<reference evidence="6 7" key="1">
    <citation type="submission" date="2015-11" db="EMBL/GenBank/DDBJ databases">
        <authorList>
            <person name="Zhang Y."/>
            <person name="Guo Z."/>
        </authorList>
    </citation>
    <scope>NUCLEOTIDE SEQUENCE [LARGE SCALE GENOMIC DNA]</scope>
    <source>
        <strain evidence="6 7">KCTC 12086</strain>
    </source>
</reference>
<dbReference type="STRING" id="161398.PP2015_2538"/>
<dbReference type="OrthoDB" id="9813247at2"/>
<dbReference type="AlphaFoldDB" id="A0A0S2K4P9"/>
<evidence type="ECO:0000313" key="7">
    <source>
        <dbReference type="Proteomes" id="UP000061457"/>
    </source>
</evidence>
<dbReference type="GO" id="GO:0012505">
    <property type="term" value="C:endomembrane system"/>
    <property type="evidence" value="ECO:0007669"/>
    <property type="project" value="UniProtKB-SubCell"/>
</dbReference>
<sequence length="182" mass="21041">MAIEINFELSDADLAHFKSMMDKVISKTSHYSESEILTKAQQLVDEMEKSELPEFVRTRMASLATLIDAVQDKEWQIPEEERKDIIASLAYFSEPEDVVPDHIPGLGYIDDAIMIELVLQDMSLDLKAYSEFCSFRATEESRRGEDAKVDRESWLAGTRAQIRSNMRRQRQGRKSRLFSRIM</sequence>
<name>A0A0S2K4P9_9GAMM</name>
<dbReference type="EMBL" id="CP013187">
    <property type="protein sequence ID" value="ALO43028.1"/>
    <property type="molecule type" value="Genomic_DNA"/>
</dbReference>
<evidence type="ECO:0000256" key="2">
    <source>
        <dbReference type="ARBA" id="ARBA00022692"/>
    </source>
</evidence>
<evidence type="ECO:0000259" key="5">
    <source>
        <dbReference type="Pfam" id="PF06803"/>
    </source>
</evidence>
<protein>
    <recommendedName>
        <fullName evidence="5">DUF1232 domain-containing protein</fullName>
    </recommendedName>
</protein>
<gene>
    <name evidence="6" type="ORF">PP2015_2538</name>
</gene>
<accession>A0A0S2K4P9</accession>
<keyword evidence="7" id="KW-1185">Reference proteome</keyword>